<dbReference type="NCBIfam" id="TIGR01352">
    <property type="entry name" value="tonB_Cterm"/>
    <property type="match status" value="1"/>
</dbReference>
<dbReference type="Proteomes" id="UP001359308">
    <property type="component" value="Chromosome"/>
</dbReference>
<comment type="subcellular location">
    <subcellularLocation>
        <location evidence="1">Membrane</location>
        <topology evidence="1">Single-pass membrane protein</topology>
    </subcellularLocation>
</comment>
<evidence type="ECO:0000256" key="5">
    <source>
        <dbReference type="SAM" id="MobiDB-lite"/>
    </source>
</evidence>
<dbReference type="SUPFAM" id="SSF74653">
    <property type="entry name" value="TolA/TonB C-terminal domain"/>
    <property type="match status" value="1"/>
</dbReference>
<organism evidence="7 8">
    <name type="scientific">Methylococcus capsulatus</name>
    <dbReference type="NCBI Taxonomy" id="414"/>
    <lineage>
        <taxon>Bacteria</taxon>
        <taxon>Pseudomonadati</taxon>
        <taxon>Pseudomonadota</taxon>
        <taxon>Gammaproteobacteria</taxon>
        <taxon>Methylococcales</taxon>
        <taxon>Methylococcaceae</taxon>
        <taxon>Methylococcus</taxon>
    </lineage>
</organism>
<dbReference type="InterPro" id="IPR006260">
    <property type="entry name" value="TonB/TolA_C"/>
</dbReference>
<feature type="compositionally biased region" description="Basic and acidic residues" evidence="5">
    <location>
        <begin position="63"/>
        <end position="73"/>
    </location>
</feature>
<protein>
    <submittedName>
        <fullName evidence="7">TonB C-terminal domain-containing protein</fullName>
    </submittedName>
</protein>
<evidence type="ECO:0000256" key="6">
    <source>
        <dbReference type="SAM" id="Phobius"/>
    </source>
</evidence>
<reference evidence="7 8" key="1">
    <citation type="submission" date="2022-09" db="EMBL/GenBank/DDBJ databases">
        <authorList>
            <person name="Giprobiosintez L."/>
        </authorList>
    </citation>
    <scope>NUCLEOTIDE SEQUENCE [LARGE SCALE GENOMIC DNA]</scope>
    <source>
        <strain evidence="8">VKPM-B-12549 (GBS-15)</strain>
    </source>
</reference>
<dbReference type="RefSeq" id="WP_198323706.1">
    <property type="nucleotide sequence ID" value="NZ_CP104311.1"/>
</dbReference>
<name>A0ABZ2F7M2_METCP</name>
<gene>
    <name evidence="7" type="ORF">N4J17_01205</name>
</gene>
<evidence type="ECO:0000313" key="8">
    <source>
        <dbReference type="Proteomes" id="UP001359308"/>
    </source>
</evidence>
<sequence length="221" mass="23841">MNIKLIRRYLPVAVGVMLALLVALGVYLARDLFDKPAQTKKQIQQITVVQPPPPPPPPPPQEKPPEPEVKEEKIEEPEPEPEPEPEQAEEPPPGEDLGVDAEGGAGGDAFGLVGKKGGHGLIGGGGGGNAIIWYGQQLQRTVSSELQKKLKDQARNSRYEAVLHIWISPQGTISRVELGKSSGIEEIDEALKAALATIHGQLEPPPERMPQPVKIRVRSEG</sequence>
<keyword evidence="8" id="KW-1185">Reference proteome</keyword>
<accession>A0ABZ2F7M2</accession>
<keyword evidence="3 6" id="KW-1133">Transmembrane helix</keyword>
<feature type="region of interest" description="Disordered" evidence="5">
    <location>
        <begin position="40"/>
        <end position="111"/>
    </location>
</feature>
<dbReference type="Gene3D" id="3.30.1150.10">
    <property type="match status" value="1"/>
</dbReference>
<dbReference type="Pfam" id="PF13103">
    <property type="entry name" value="TonB_2"/>
    <property type="match status" value="1"/>
</dbReference>
<keyword evidence="4 6" id="KW-0472">Membrane</keyword>
<feature type="region of interest" description="Disordered" evidence="5">
    <location>
        <begin position="201"/>
        <end position="221"/>
    </location>
</feature>
<evidence type="ECO:0000256" key="4">
    <source>
        <dbReference type="ARBA" id="ARBA00023136"/>
    </source>
</evidence>
<feature type="compositionally biased region" description="Low complexity" evidence="5">
    <location>
        <begin position="40"/>
        <end position="49"/>
    </location>
</feature>
<keyword evidence="2 6" id="KW-0812">Transmembrane</keyword>
<evidence type="ECO:0000313" key="7">
    <source>
        <dbReference type="EMBL" id="WWF02268.1"/>
    </source>
</evidence>
<dbReference type="EMBL" id="CP104311">
    <property type="protein sequence ID" value="WWF02268.1"/>
    <property type="molecule type" value="Genomic_DNA"/>
</dbReference>
<evidence type="ECO:0000256" key="1">
    <source>
        <dbReference type="ARBA" id="ARBA00004167"/>
    </source>
</evidence>
<feature type="compositionally biased region" description="Pro residues" evidence="5">
    <location>
        <begin position="50"/>
        <end position="62"/>
    </location>
</feature>
<evidence type="ECO:0000256" key="2">
    <source>
        <dbReference type="ARBA" id="ARBA00022692"/>
    </source>
</evidence>
<evidence type="ECO:0000256" key="3">
    <source>
        <dbReference type="ARBA" id="ARBA00022989"/>
    </source>
</evidence>
<proteinExistence type="predicted"/>
<feature type="compositionally biased region" description="Acidic residues" evidence="5">
    <location>
        <begin position="74"/>
        <end position="99"/>
    </location>
</feature>
<feature type="transmembrane region" description="Helical" evidence="6">
    <location>
        <begin position="9"/>
        <end position="29"/>
    </location>
</feature>